<evidence type="ECO:0000256" key="4">
    <source>
        <dbReference type="ARBA" id="ARBA00022989"/>
    </source>
</evidence>
<feature type="compositionally biased region" description="Basic and acidic residues" evidence="8">
    <location>
        <begin position="259"/>
        <end position="268"/>
    </location>
</feature>
<evidence type="ECO:0000259" key="9">
    <source>
        <dbReference type="Pfam" id="PF01529"/>
    </source>
</evidence>
<protein>
    <recommendedName>
        <fullName evidence="7">Palmitoyltransferase</fullName>
        <ecNumber evidence="7">2.3.1.225</ecNumber>
    </recommendedName>
</protein>
<dbReference type="GO" id="GO:0006612">
    <property type="term" value="P:protein targeting to membrane"/>
    <property type="evidence" value="ECO:0007669"/>
    <property type="project" value="TreeGrafter"/>
</dbReference>
<keyword evidence="4 7" id="KW-1133">Transmembrane helix</keyword>
<keyword evidence="5 7" id="KW-0472">Membrane</keyword>
<dbReference type="InterPro" id="IPR039859">
    <property type="entry name" value="PFA4/ZDH16/20/ERF2-like"/>
</dbReference>
<evidence type="ECO:0000313" key="11">
    <source>
        <dbReference type="Proteomes" id="UP000179807"/>
    </source>
</evidence>
<proteinExistence type="inferred from homology"/>
<comment type="subcellular location">
    <subcellularLocation>
        <location evidence="1">Membrane</location>
        <topology evidence="1">Multi-pass membrane protein</topology>
    </subcellularLocation>
</comment>
<gene>
    <name evidence="10" type="ORF">TRFO_04924</name>
</gene>
<dbReference type="GO" id="GO:0005783">
    <property type="term" value="C:endoplasmic reticulum"/>
    <property type="evidence" value="ECO:0007669"/>
    <property type="project" value="TreeGrafter"/>
</dbReference>
<comment type="domain">
    <text evidence="7">The DHHC domain is required for palmitoyltransferase activity.</text>
</comment>
<accession>A0A1J4KG33</accession>
<dbReference type="AlphaFoldDB" id="A0A1J4KG33"/>
<evidence type="ECO:0000256" key="1">
    <source>
        <dbReference type="ARBA" id="ARBA00004141"/>
    </source>
</evidence>
<feature type="transmembrane region" description="Helical" evidence="7">
    <location>
        <begin position="144"/>
        <end position="161"/>
    </location>
</feature>
<comment type="catalytic activity">
    <reaction evidence="7">
        <text>L-cysteinyl-[protein] + hexadecanoyl-CoA = S-hexadecanoyl-L-cysteinyl-[protein] + CoA</text>
        <dbReference type="Rhea" id="RHEA:36683"/>
        <dbReference type="Rhea" id="RHEA-COMP:10131"/>
        <dbReference type="Rhea" id="RHEA-COMP:11032"/>
        <dbReference type="ChEBI" id="CHEBI:29950"/>
        <dbReference type="ChEBI" id="CHEBI:57287"/>
        <dbReference type="ChEBI" id="CHEBI:57379"/>
        <dbReference type="ChEBI" id="CHEBI:74151"/>
        <dbReference type="EC" id="2.3.1.225"/>
    </reaction>
</comment>
<evidence type="ECO:0000256" key="8">
    <source>
        <dbReference type="SAM" id="MobiDB-lite"/>
    </source>
</evidence>
<dbReference type="RefSeq" id="XP_068361445.1">
    <property type="nucleotide sequence ID" value="XM_068492182.1"/>
</dbReference>
<evidence type="ECO:0000256" key="2">
    <source>
        <dbReference type="ARBA" id="ARBA00022679"/>
    </source>
</evidence>
<comment type="caution">
    <text evidence="10">The sequence shown here is derived from an EMBL/GenBank/DDBJ whole genome shotgun (WGS) entry which is preliminary data.</text>
</comment>
<feature type="compositionally biased region" description="Basic and acidic residues" evidence="8">
    <location>
        <begin position="282"/>
        <end position="298"/>
    </location>
</feature>
<dbReference type="EMBL" id="MLAK01000671">
    <property type="protein sequence ID" value="OHT08309.1"/>
    <property type="molecule type" value="Genomic_DNA"/>
</dbReference>
<dbReference type="EC" id="2.3.1.225" evidence="7"/>
<dbReference type="VEuPathDB" id="TrichDB:TRFO_04924"/>
<keyword evidence="2 7" id="KW-0808">Transferase</keyword>
<dbReference type="GO" id="GO:0019706">
    <property type="term" value="F:protein-cysteine S-palmitoyltransferase activity"/>
    <property type="evidence" value="ECO:0007669"/>
    <property type="project" value="UniProtKB-EC"/>
</dbReference>
<feature type="domain" description="Palmitoyltransferase DHHC" evidence="9">
    <location>
        <begin position="101"/>
        <end position="160"/>
    </location>
</feature>
<feature type="compositionally biased region" description="Polar residues" evidence="8">
    <location>
        <begin position="269"/>
        <end position="281"/>
    </location>
</feature>
<evidence type="ECO:0000256" key="7">
    <source>
        <dbReference type="RuleBase" id="RU079119"/>
    </source>
</evidence>
<dbReference type="GeneID" id="94826886"/>
<dbReference type="InterPro" id="IPR001594">
    <property type="entry name" value="Palmitoyltrfase_DHHC"/>
</dbReference>
<evidence type="ECO:0000256" key="3">
    <source>
        <dbReference type="ARBA" id="ARBA00022692"/>
    </source>
</evidence>
<reference evidence="10" key="1">
    <citation type="submission" date="2016-10" db="EMBL/GenBank/DDBJ databases">
        <authorList>
            <person name="Benchimol M."/>
            <person name="Almeida L.G."/>
            <person name="Vasconcelos A.T."/>
            <person name="Perreira-Neves A."/>
            <person name="Rosa I.A."/>
            <person name="Tasca T."/>
            <person name="Bogo M.R."/>
            <person name="de Souza W."/>
        </authorList>
    </citation>
    <scope>NUCLEOTIDE SEQUENCE [LARGE SCALE GENOMIC DNA]</scope>
    <source>
        <strain evidence="10">K</strain>
    </source>
</reference>
<keyword evidence="3 7" id="KW-0812">Transmembrane</keyword>
<feature type="region of interest" description="Disordered" evidence="8">
    <location>
        <begin position="258"/>
        <end position="298"/>
    </location>
</feature>
<feature type="transmembrane region" description="Helical" evidence="7">
    <location>
        <begin position="12"/>
        <end position="33"/>
    </location>
</feature>
<feature type="transmembrane region" description="Helical" evidence="7">
    <location>
        <begin position="168"/>
        <end position="189"/>
    </location>
</feature>
<keyword evidence="6 7" id="KW-0012">Acyltransferase</keyword>
<keyword evidence="11" id="KW-1185">Reference proteome</keyword>
<dbReference type="GO" id="GO:0016020">
    <property type="term" value="C:membrane"/>
    <property type="evidence" value="ECO:0007669"/>
    <property type="project" value="UniProtKB-SubCell"/>
</dbReference>
<evidence type="ECO:0000313" key="10">
    <source>
        <dbReference type="EMBL" id="OHT08309.1"/>
    </source>
</evidence>
<feature type="transmembrane region" description="Helical" evidence="7">
    <location>
        <begin position="45"/>
        <end position="64"/>
    </location>
</feature>
<dbReference type="Proteomes" id="UP000179807">
    <property type="component" value="Unassembled WGS sequence"/>
</dbReference>
<dbReference type="OrthoDB" id="331948at2759"/>
<organism evidence="10 11">
    <name type="scientific">Tritrichomonas foetus</name>
    <dbReference type="NCBI Taxonomy" id="1144522"/>
    <lineage>
        <taxon>Eukaryota</taxon>
        <taxon>Metamonada</taxon>
        <taxon>Parabasalia</taxon>
        <taxon>Tritrichomonadida</taxon>
        <taxon>Tritrichomonadidae</taxon>
        <taxon>Tritrichomonas</taxon>
    </lineage>
</organism>
<comment type="similarity">
    <text evidence="7">Belongs to the DHHC palmitoyltransferase family.</text>
</comment>
<evidence type="ECO:0000256" key="5">
    <source>
        <dbReference type="ARBA" id="ARBA00023136"/>
    </source>
</evidence>
<dbReference type="PROSITE" id="PS50216">
    <property type="entry name" value="DHHC"/>
    <property type="match status" value="1"/>
</dbReference>
<dbReference type="PANTHER" id="PTHR22883:SF445">
    <property type="entry name" value="PALMITOYLTRANSFERASE"/>
    <property type="match status" value="1"/>
</dbReference>
<name>A0A1J4KG33_9EUKA</name>
<evidence type="ECO:0000256" key="6">
    <source>
        <dbReference type="ARBA" id="ARBA00023315"/>
    </source>
</evidence>
<dbReference type="GO" id="GO:0005794">
    <property type="term" value="C:Golgi apparatus"/>
    <property type="evidence" value="ECO:0007669"/>
    <property type="project" value="TreeGrafter"/>
</dbReference>
<dbReference type="PANTHER" id="PTHR22883">
    <property type="entry name" value="ZINC FINGER DHHC DOMAIN CONTAINING PROTEIN"/>
    <property type="match status" value="1"/>
</dbReference>
<dbReference type="Pfam" id="PF01529">
    <property type="entry name" value="DHHC"/>
    <property type="match status" value="1"/>
</dbReference>
<sequence length="298" mass="34324">MPRNTLTFKDIFPRVFIGCIWIAITCVMLWDCSKDIMDEKYQNRGIIFTAIYLFVSIIWLWAYYSACWSDPGSIEAFYKKLGVYDDILNGNTPEILTLLPVCQKCHLPKPERTHHCSRCGLCYFKFDHHCPVIGNCVAFNNFKGFFFMPIYGTILLIILGVELGMHHGWVLIIIPCPFAFLFLLFSLSYCSQICDNLTTLEKETLKCEPPFQQSKCQNFTEVFDGFFGLFLPTPPKISGFHWSGEQIENGVYELQKMMKSKDRKKESTKNSTRSSKISNQKDPSDHDQSSSKDLDSEP</sequence>